<evidence type="ECO:0000313" key="1">
    <source>
        <dbReference type="EMBL" id="GFT32665.1"/>
    </source>
</evidence>
<dbReference type="Proteomes" id="UP000887013">
    <property type="component" value="Unassembled WGS sequence"/>
</dbReference>
<keyword evidence="2" id="KW-1185">Reference proteome</keyword>
<evidence type="ECO:0000313" key="2">
    <source>
        <dbReference type="Proteomes" id="UP000887013"/>
    </source>
</evidence>
<gene>
    <name evidence="1" type="ORF">NPIL_148411</name>
</gene>
<proteinExistence type="predicted"/>
<dbReference type="EMBL" id="BMAW01061737">
    <property type="protein sequence ID" value="GFT32665.1"/>
    <property type="molecule type" value="Genomic_DNA"/>
</dbReference>
<sequence>AQPRWVKESVSFRKSTPLVAAPGGLDGASTASHWSLAQRFRSMTHRHMKMG</sequence>
<name>A0A8X6TLR2_NEPPI</name>
<accession>A0A8X6TLR2</accession>
<dbReference type="AlphaFoldDB" id="A0A8X6TLR2"/>
<organism evidence="1 2">
    <name type="scientific">Nephila pilipes</name>
    <name type="common">Giant wood spider</name>
    <name type="synonym">Nephila maculata</name>
    <dbReference type="NCBI Taxonomy" id="299642"/>
    <lineage>
        <taxon>Eukaryota</taxon>
        <taxon>Metazoa</taxon>
        <taxon>Ecdysozoa</taxon>
        <taxon>Arthropoda</taxon>
        <taxon>Chelicerata</taxon>
        <taxon>Arachnida</taxon>
        <taxon>Araneae</taxon>
        <taxon>Araneomorphae</taxon>
        <taxon>Entelegynae</taxon>
        <taxon>Araneoidea</taxon>
        <taxon>Nephilidae</taxon>
        <taxon>Nephila</taxon>
    </lineage>
</organism>
<feature type="non-terminal residue" evidence="1">
    <location>
        <position position="1"/>
    </location>
</feature>
<protein>
    <submittedName>
        <fullName evidence="1">Uncharacterized protein</fullName>
    </submittedName>
</protein>
<comment type="caution">
    <text evidence="1">The sequence shown here is derived from an EMBL/GenBank/DDBJ whole genome shotgun (WGS) entry which is preliminary data.</text>
</comment>
<reference evidence="1" key="1">
    <citation type="submission" date="2020-08" db="EMBL/GenBank/DDBJ databases">
        <title>Multicomponent nature underlies the extraordinary mechanical properties of spider dragline silk.</title>
        <authorList>
            <person name="Kono N."/>
            <person name="Nakamura H."/>
            <person name="Mori M."/>
            <person name="Yoshida Y."/>
            <person name="Ohtoshi R."/>
            <person name="Malay A.D."/>
            <person name="Moran D.A.P."/>
            <person name="Tomita M."/>
            <person name="Numata K."/>
            <person name="Arakawa K."/>
        </authorList>
    </citation>
    <scope>NUCLEOTIDE SEQUENCE</scope>
</reference>